<dbReference type="SUPFAM" id="SSF63829">
    <property type="entry name" value="Calcium-dependent phosphotriesterase"/>
    <property type="match status" value="1"/>
</dbReference>
<dbReference type="RefSeq" id="WP_133529071.1">
    <property type="nucleotide sequence ID" value="NZ_SNXO01000037.1"/>
</dbReference>
<protein>
    <submittedName>
        <fullName evidence="3">Ig-like protein group 2</fullName>
    </submittedName>
</protein>
<keyword evidence="4" id="KW-1185">Reference proteome</keyword>
<feature type="signal peptide" evidence="1">
    <location>
        <begin position="1"/>
        <end position="25"/>
    </location>
</feature>
<dbReference type="InterPro" id="IPR008964">
    <property type="entry name" value="Invasin/intimin_cell_adhesion"/>
</dbReference>
<dbReference type="Gene3D" id="2.120.10.30">
    <property type="entry name" value="TolB, C-terminal domain"/>
    <property type="match status" value="1"/>
</dbReference>
<gene>
    <name evidence="3" type="ORF">EV211_1374</name>
</gene>
<dbReference type="Gene3D" id="2.60.40.1080">
    <property type="match status" value="1"/>
</dbReference>
<dbReference type="SUPFAM" id="SSF75011">
    <property type="entry name" value="3-carboxy-cis,cis-mucoante lactonizing enzyme"/>
    <property type="match status" value="1"/>
</dbReference>
<accession>A0A4R6PXG4</accession>
<organism evidence="3 4">
    <name type="scientific">Aminicella lysinilytica</name>
    <dbReference type="NCBI Taxonomy" id="433323"/>
    <lineage>
        <taxon>Bacteria</taxon>
        <taxon>Bacillati</taxon>
        <taxon>Bacillota</taxon>
        <taxon>Clostridia</taxon>
        <taxon>Peptostreptococcales</taxon>
        <taxon>Anaerovoracaceae</taxon>
        <taxon>Aminicella</taxon>
    </lineage>
</organism>
<comment type="caution">
    <text evidence="3">The sequence shown here is derived from an EMBL/GenBank/DDBJ whole genome shotgun (WGS) entry which is preliminary data.</text>
</comment>
<evidence type="ECO:0000313" key="4">
    <source>
        <dbReference type="Proteomes" id="UP000295500"/>
    </source>
</evidence>
<dbReference type="Proteomes" id="UP000295500">
    <property type="component" value="Unassembled WGS sequence"/>
</dbReference>
<dbReference type="EMBL" id="SNXO01000037">
    <property type="protein sequence ID" value="TDP50369.1"/>
    <property type="molecule type" value="Genomic_DNA"/>
</dbReference>
<evidence type="ECO:0000313" key="3">
    <source>
        <dbReference type="EMBL" id="TDP50369.1"/>
    </source>
</evidence>
<dbReference type="InterPro" id="IPR011042">
    <property type="entry name" value="6-blade_b-propeller_TolB-like"/>
</dbReference>
<dbReference type="SUPFAM" id="SSF49373">
    <property type="entry name" value="Invasin/intimin cell-adhesion fragments"/>
    <property type="match status" value="1"/>
</dbReference>
<dbReference type="InterPro" id="IPR003343">
    <property type="entry name" value="Big_2"/>
</dbReference>
<dbReference type="Pfam" id="PF02368">
    <property type="entry name" value="Big_2"/>
    <property type="match status" value="1"/>
</dbReference>
<keyword evidence="1" id="KW-0732">Signal</keyword>
<name>A0A4R6PXG4_9FIRM</name>
<evidence type="ECO:0000259" key="2">
    <source>
        <dbReference type="Pfam" id="PF02368"/>
    </source>
</evidence>
<dbReference type="OrthoDB" id="9775707at2"/>
<feature type="domain" description="BIG2" evidence="2">
    <location>
        <begin position="47"/>
        <end position="90"/>
    </location>
</feature>
<feature type="chain" id="PRO_5039033904" evidence="1">
    <location>
        <begin position="26"/>
        <end position="759"/>
    </location>
</feature>
<evidence type="ECO:0000256" key="1">
    <source>
        <dbReference type="SAM" id="SignalP"/>
    </source>
</evidence>
<reference evidence="3 4" key="1">
    <citation type="submission" date="2019-03" db="EMBL/GenBank/DDBJ databases">
        <title>Genomic Encyclopedia of Type Strains, Phase IV (KMG-IV): sequencing the most valuable type-strain genomes for metagenomic binning, comparative biology and taxonomic classification.</title>
        <authorList>
            <person name="Goeker M."/>
        </authorList>
    </citation>
    <scope>NUCLEOTIDE SEQUENCE [LARGE SCALE GENOMIC DNA]</scope>
    <source>
        <strain evidence="3 4">DSM 28287</strain>
    </source>
</reference>
<dbReference type="AlphaFoldDB" id="A0A4R6PXG4"/>
<sequence>MKRIRMLSVTALCMFLLIAFMPAMTVSGATIQLPREIHVYVGSSQPLQLSGTSKTPKWSSSNKNVATVTSGGTVAGVGAGTAKIRARLGSKTYTCKVYVKDFVKYTVSVNKGNSYATAPGNVTTSFTSGQNADLALSSFGINKAKSATTYNHPNGIVTNGSKFVVCDSWNNRVLIYNSLPTSKSASPSVVLGQTSFTSSKAGYSLSQMNWPVGAAMTKDKLFIADTHNNRILVWNSIPTSSGTPADYSITMYGNGSQDYIEWPWAIWTNGEKLVVTNTRSGQLLIWNTLPTGSDSKADIVIKTGGTPRTIVSNGTYLLVGDHNMDPEGTGCRVWTSFPTSSNDTQDFKCAIDGDQPGGCIVGKKLVLLNSGRMYIYNSLPKSASALRKPNLTVGNGMSNDFKDKYYYFATGDYNQCLYANGRLYASLYNSNKIIAFKGLPKKKTSQPAFALSGTTTNNTLLSNGLIMNPNVATDGKSLAAVSEFDWTLSIWNKIPNSSAVKADVVYKMDSLMTPNDVVVYKQKLIVATDHSLMIWNKIPTKGQKWNTLVSGKIGSVVMSGISSISMDAKHFYISDKKKNNVYIYNSIPGKTTKPAAIISGISGKLTSDGDTLTVARTGLDGGLCKQVLIYDISDLTNITKQTVDGYTINGNFINFNDATDCVLADDGRLMISDANNHYVLIWNSISDAVNKEEVASYLGHGSDYYDSTQIPGGNTFKTDVIEIAGAGSLCMPTFLAYDGNYLWVGEFKFSSRLMRFSGK</sequence>
<proteinExistence type="predicted"/>